<evidence type="ECO:0000313" key="2">
    <source>
        <dbReference type="EMBL" id="KAL0399727.1"/>
    </source>
</evidence>
<dbReference type="PROSITE" id="PS50878">
    <property type="entry name" value="RT_POL"/>
    <property type="match status" value="1"/>
</dbReference>
<dbReference type="CDD" id="cd01650">
    <property type="entry name" value="RT_nLTR_like"/>
    <property type="match status" value="1"/>
</dbReference>
<name>A0AAW2T5T6_SESRA</name>
<proteinExistence type="predicted"/>
<dbReference type="InterPro" id="IPR043502">
    <property type="entry name" value="DNA/RNA_pol_sf"/>
</dbReference>
<dbReference type="InterPro" id="IPR026960">
    <property type="entry name" value="RVT-Znf"/>
</dbReference>
<dbReference type="EMBL" id="JACGWJ010000009">
    <property type="protein sequence ID" value="KAL0399727.1"/>
    <property type="molecule type" value="Genomic_DNA"/>
</dbReference>
<dbReference type="InterPro" id="IPR036397">
    <property type="entry name" value="RNaseH_sf"/>
</dbReference>
<dbReference type="Pfam" id="PF13456">
    <property type="entry name" value="RVT_3"/>
    <property type="match status" value="1"/>
</dbReference>
<dbReference type="CDD" id="cd06222">
    <property type="entry name" value="RNase_H_like"/>
    <property type="match status" value="1"/>
</dbReference>
<dbReference type="Pfam" id="PF00078">
    <property type="entry name" value="RVT_1"/>
    <property type="match status" value="1"/>
</dbReference>
<dbReference type="InterPro" id="IPR000477">
    <property type="entry name" value="RT_dom"/>
</dbReference>
<dbReference type="Pfam" id="PF13966">
    <property type="entry name" value="zf-RVT"/>
    <property type="match status" value="1"/>
</dbReference>
<comment type="caution">
    <text evidence="2">The sequence shown here is derived from an EMBL/GenBank/DDBJ whole genome shotgun (WGS) entry which is preliminary data.</text>
</comment>
<dbReference type="PANTHER" id="PTHR33116:SF86">
    <property type="entry name" value="REVERSE TRANSCRIPTASE DOMAIN-CONTAINING PROTEIN"/>
    <property type="match status" value="1"/>
</dbReference>
<protein>
    <submittedName>
        <fullName evidence="2">Mitochondrial protein</fullName>
    </submittedName>
</protein>
<dbReference type="GO" id="GO:0003676">
    <property type="term" value="F:nucleic acid binding"/>
    <property type="evidence" value="ECO:0007669"/>
    <property type="project" value="InterPro"/>
</dbReference>
<evidence type="ECO:0000259" key="1">
    <source>
        <dbReference type="PROSITE" id="PS50878"/>
    </source>
</evidence>
<dbReference type="SUPFAM" id="SSF56672">
    <property type="entry name" value="DNA/RNA polymerases"/>
    <property type="match status" value="1"/>
</dbReference>
<gene>
    <name evidence="2" type="ORF">Sradi_2316000</name>
</gene>
<reference evidence="2" key="1">
    <citation type="submission" date="2020-06" db="EMBL/GenBank/DDBJ databases">
        <authorList>
            <person name="Li T."/>
            <person name="Hu X."/>
            <person name="Zhang T."/>
            <person name="Song X."/>
            <person name="Zhang H."/>
            <person name="Dai N."/>
            <person name="Sheng W."/>
            <person name="Hou X."/>
            <person name="Wei L."/>
        </authorList>
    </citation>
    <scope>NUCLEOTIDE SEQUENCE</scope>
    <source>
        <strain evidence="2">G02</strain>
        <tissue evidence="2">Leaf</tissue>
    </source>
</reference>
<reference evidence="2" key="2">
    <citation type="journal article" date="2024" name="Plant">
        <title>Genomic evolution and insights into agronomic trait innovations of Sesamum species.</title>
        <authorList>
            <person name="Miao H."/>
            <person name="Wang L."/>
            <person name="Qu L."/>
            <person name="Liu H."/>
            <person name="Sun Y."/>
            <person name="Le M."/>
            <person name="Wang Q."/>
            <person name="Wei S."/>
            <person name="Zheng Y."/>
            <person name="Lin W."/>
            <person name="Duan Y."/>
            <person name="Cao H."/>
            <person name="Xiong S."/>
            <person name="Wang X."/>
            <person name="Wei L."/>
            <person name="Li C."/>
            <person name="Ma Q."/>
            <person name="Ju M."/>
            <person name="Zhao R."/>
            <person name="Li G."/>
            <person name="Mu C."/>
            <person name="Tian Q."/>
            <person name="Mei H."/>
            <person name="Zhang T."/>
            <person name="Gao T."/>
            <person name="Zhang H."/>
        </authorList>
    </citation>
    <scope>NUCLEOTIDE SEQUENCE</scope>
    <source>
        <strain evidence="2">G02</strain>
    </source>
</reference>
<dbReference type="InterPro" id="IPR012337">
    <property type="entry name" value="RNaseH-like_sf"/>
</dbReference>
<dbReference type="Gene3D" id="3.30.420.10">
    <property type="entry name" value="Ribonuclease H-like superfamily/Ribonuclease H"/>
    <property type="match status" value="1"/>
</dbReference>
<sequence length="745" mass="83049">MNSKSKGGPGWMALKLDVSKAYDKVEWSFLEQVMVKLGFPPPFIRLVMLCVSSVSFSFMLGGKQFGSVIPRRGLRQGDPLSPYLFLLCTESFSSLLQLAEQEGRLKGVSVCRGAPSISHLLFADDTLIFCRASPENTRAVLDVLEVYRRASGQEINFSKSSVAFSKNTGEEICARIVTALSVRRENKMELYLGLPSKVARTKKALFSTIRDNIWKRMSGWNAKLLSQAGREVLIKSVLQAIPTYAMSCFRLSITLLPKQWWRLWQSPDKLLSRVLRARYFPSGNLFEASLGSRPSFTWRSVMAALFLFRAGCRWRIGSGVHVRVWTDPWLPRPRSFRPITPPAPNLAHLLVSELIDPVRDWKTELVERLFWPCDSSIILAIPLSRVGEGDLLTWHYSKNGSFTVRSAYHLAVSLTDTPCSSSRAAAETAWWRKVWPARVPNKVKVFIWRACLNALPTGVNLRKRASICQVMCPLCGDGSEDVLHVLLRCPFASQVWGLISLAADFKVGGKQGELLWMQSVASQLDAQSFGLFMCVCWALWWFRNRSAMEGERVTPVHVATFAPQFLNSFLHQAAASSSPPNSSTPSSWKAPPLEHVKINFDGAVVGEKSEMGIGVIARDSQGQCVAWMTHRIRRAGFGELAESWAAREAIQFALRRGWRRVVLEGDCLNLIRKLNAGQGDLSFTGPLVLDIQYFAAKFSSCQFSWIKRSGNSVVHFLAQTANGYVEGGSIVPPSVLGLLSSDISN</sequence>
<dbReference type="InterPro" id="IPR002156">
    <property type="entry name" value="RNaseH_domain"/>
</dbReference>
<dbReference type="InterPro" id="IPR044730">
    <property type="entry name" value="RNase_H-like_dom_plant"/>
</dbReference>
<organism evidence="2">
    <name type="scientific">Sesamum radiatum</name>
    <name type="common">Black benniseed</name>
    <dbReference type="NCBI Taxonomy" id="300843"/>
    <lineage>
        <taxon>Eukaryota</taxon>
        <taxon>Viridiplantae</taxon>
        <taxon>Streptophyta</taxon>
        <taxon>Embryophyta</taxon>
        <taxon>Tracheophyta</taxon>
        <taxon>Spermatophyta</taxon>
        <taxon>Magnoliopsida</taxon>
        <taxon>eudicotyledons</taxon>
        <taxon>Gunneridae</taxon>
        <taxon>Pentapetalae</taxon>
        <taxon>asterids</taxon>
        <taxon>lamiids</taxon>
        <taxon>Lamiales</taxon>
        <taxon>Pedaliaceae</taxon>
        <taxon>Sesamum</taxon>
    </lineage>
</organism>
<dbReference type="SUPFAM" id="SSF53098">
    <property type="entry name" value="Ribonuclease H-like"/>
    <property type="match status" value="1"/>
</dbReference>
<feature type="domain" description="Reverse transcriptase" evidence="1">
    <location>
        <begin position="1"/>
        <end position="196"/>
    </location>
</feature>
<dbReference type="GO" id="GO:0004523">
    <property type="term" value="F:RNA-DNA hybrid ribonuclease activity"/>
    <property type="evidence" value="ECO:0007669"/>
    <property type="project" value="InterPro"/>
</dbReference>
<dbReference type="AlphaFoldDB" id="A0AAW2T5T6"/>
<accession>A0AAW2T5T6</accession>
<dbReference type="PANTHER" id="PTHR33116">
    <property type="entry name" value="REVERSE TRANSCRIPTASE ZINC-BINDING DOMAIN-CONTAINING PROTEIN-RELATED-RELATED"/>
    <property type="match status" value="1"/>
</dbReference>